<keyword evidence="1" id="KW-0808">Transferase</keyword>
<organism evidence="1 2">
    <name type="scientific">Irpex rosettiformis</name>
    <dbReference type="NCBI Taxonomy" id="378272"/>
    <lineage>
        <taxon>Eukaryota</taxon>
        <taxon>Fungi</taxon>
        <taxon>Dikarya</taxon>
        <taxon>Basidiomycota</taxon>
        <taxon>Agaricomycotina</taxon>
        <taxon>Agaricomycetes</taxon>
        <taxon>Polyporales</taxon>
        <taxon>Irpicaceae</taxon>
        <taxon>Irpex</taxon>
    </lineage>
</organism>
<dbReference type="Proteomes" id="UP001055072">
    <property type="component" value="Unassembled WGS sequence"/>
</dbReference>
<reference evidence="1" key="1">
    <citation type="journal article" date="2021" name="Environ. Microbiol.">
        <title>Gene family expansions and transcriptome signatures uncover fungal adaptations to wood decay.</title>
        <authorList>
            <person name="Hage H."/>
            <person name="Miyauchi S."/>
            <person name="Viragh M."/>
            <person name="Drula E."/>
            <person name="Min B."/>
            <person name="Chaduli D."/>
            <person name="Navarro D."/>
            <person name="Favel A."/>
            <person name="Norest M."/>
            <person name="Lesage-Meessen L."/>
            <person name="Balint B."/>
            <person name="Merenyi Z."/>
            <person name="de Eugenio L."/>
            <person name="Morin E."/>
            <person name="Martinez A.T."/>
            <person name="Baldrian P."/>
            <person name="Stursova M."/>
            <person name="Martinez M.J."/>
            <person name="Novotny C."/>
            <person name="Magnuson J.K."/>
            <person name="Spatafora J.W."/>
            <person name="Maurice S."/>
            <person name="Pangilinan J."/>
            <person name="Andreopoulos W."/>
            <person name="LaButti K."/>
            <person name="Hundley H."/>
            <person name="Na H."/>
            <person name="Kuo A."/>
            <person name="Barry K."/>
            <person name="Lipzen A."/>
            <person name="Henrissat B."/>
            <person name="Riley R."/>
            <person name="Ahrendt S."/>
            <person name="Nagy L.G."/>
            <person name="Grigoriev I.V."/>
            <person name="Martin F."/>
            <person name="Rosso M.N."/>
        </authorList>
    </citation>
    <scope>NUCLEOTIDE SEQUENCE</scope>
    <source>
        <strain evidence="1">CBS 384.51</strain>
    </source>
</reference>
<proteinExistence type="predicted"/>
<evidence type="ECO:0000313" key="1">
    <source>
        <dbReference type="EMBL" id="KAI0084009.1"/>
    </source>
</evidence>
<protein>
    <submittedName>
        <fullName evidence="1">S-adenosyl-L-methionine-dependent methyltransferase</fullName>
    </submittedName>
</protein>
<keyword evidence="1" id="KW-0489">Methyltransferase</keyword>
<comment type="caution">
    <text evidence="1">The sequence shown here is derived from an EMBL/GenBank/DDBJ whole genome shotgun (WGS) entry which is preliminary data.</text>
</comment>
<keyword evidence="2" id="KW-1185">Reference proteome</keyword>
<dbReference type="EMBL" id="MU274949">
    <property type="protein sequence ID" value="KAI0084009.1"/>
    <property type="molecule type" value="Genomic_DNA"/>
</dbReference>
<accession>A0ACB8TQD6</accession>
<sequence length="474" mass="52173">MTSPADDIRNLLKLINTAAEDAIQQYESAGCDVPSPASTATPKLPPDVLPLKRSLRILEGACQQLIVTLTPPDIAVYTWTFAPGVDMACFRIIINANIPDLLTAYPEGLSVQEIGAKTGLEPTKLLRVLRNLASKHCFREINAGVFVNNPLSLALRSDQPVYSMAKLRANRLHEHAFGRLWETLSNPEYGQSDSVDKCAFSYGIKDEMPGGTLFTWLREHPEFSKLFNQGMGILASVTNVPAVVKVFPWDKLPSGSTFCDVGAGIGTMPLALVKSYDHIHYVLQDTPNVVEHAQKHWAEHSPAALSGGKVSFEPMDFFTDSPLPGEDIYFLRQIIHDWTFENCVKILKNVRPSLKPGSRVLINEYILPPPTFDKTTNGINGANGTNGVNGHSHSQSPQIAPKPLLPSYGAGAARTFLQDIAMLVLLNSQERTLDQIKEIGQAAGLRFIKLWDLLETGLVEFARDDDFTRTAWDA</sequence>
<name>A0ACB8TQD6_9APHY</name>
<evidence type="ECO:0000313" key="2">
    <source>
        <dbReference type="Proteomes" id="UP001055072"/>
    </source>
</evidence>
<gene>
    <name evidence="1" type="ORF">BDY19DRAFT_974652</name>
</gene>